<keyword evidence="2" id="KW-1185">Reference proteome</keyword>
<organism evidence="1 2">
    <name type="scientific">Colocasia esculenta</name>
    <name type="common">Wild taro</name>
    <name type="synonym">Arum esculentum</name>
    <dbReference type="NCBI Taxonomy" id="4460"/>
    <lineage>
        <taxon>Eukaryota</taxon>
        <taxon>Viridiplantae</taxon>
        <taxon>Streptophyta</taxon>
        <taxon>Embryophyta</taxon>
        <taxon>Tracheophyta</taxon>
        <taxon>Spermatophyta</taxon>
        <taxon>Magnoliopsida</taxon>
        <taxon>Liliopsida</taxon>
        <taxon>Araceae</taxon>
        <taxon>Aroideae</taxon>
        <taxon>Colocasieae</taxon>
        <taxon>Colocasia</taxon>
    </lineage>
</organism>
<name>A0A843UD99_COLES</name>
<feature type="non-terminal residue" evidence="1">
    <location>
        <position position="48"/>
    </location>
</feature>
<comment type="caution">
    <text evidence="1">The sequence shown here is derived from an EMBL/GenBank/DDBJ whole genome shotgun (WGS) entry which is preliminary data.</text>
</comment>
<sequence length="48" mass="5289">FWSFFCASSSGSRFESIYISSSYSTSFSSFFCAFSSGSRFGLVYTSTS</sequence>
<reference evidence="1" key="1">
    <citation type="submission" date="2017-07" db="EMBL/GenBank/DDBJ databases">
        <title>Taro Niue Genome Assembly and Annotation.</title>
        <authorList>
            <person name="Atibalentja N."/>
            <person name="Keating K."/>
            <person name="Fields C.J."/>
        </authorList>
    </citation>
    <scope>NUCLEOTIDE SEQUENCE</scope>
    <source>
        <strain evidence="1">Niue_2</strain>
        <tissue evidence="1">Leaf</tissue>
    </source>
</reference>
<evidence type="ECO:0000313" key="1">
    <source>
        <dbReference type="EMBL" id="MQL78099.1"/>
    </source>
</evidence>
<gene>
    <name evidence="1" type="ORF">Taro_010514</name>
</gene>
<evidence type="ECO:0000313" key="2">
    <source>
        <dbReference type="Proteomes" id="UP000652761"/>
    </source>
</evidence>
<dbReference type="Proteomes" id="UP000652761">
    <property type="component" value="Unassembled WGS sequence"/>
</dbReference>
<dbReference type="EMBL" id="NMUH01000382">
    <property type="protein sequence ID" value="MQL78099.1"/>
    <property type="molecule type" value="Genomic_DNA"/>
</dbReference>
<protein>
    <submittedName>
        <fullName evidence="1">Uncharacterized protein</fullName>
    </submittedName>
</protein>
<accession>A0A843UD99</accession>
<proteinExistence type="predicted"/>
<dbReference type="AlphaFoldDB" id="A0A843UD99"/>